<proteinExistence type="predicted"/>
<name>A0A922KTW4_DERFA</name>
<sequence length="63" mass="7616">MDMKQIGKITKKTNGQTKLDHHNGLVYISNELWNQQQKVFQILMTQQQQQYKLWQIIFIIIIK</sequence>
<dbReference type="Proteomes" id="UP000790347">
    <property type="component" value="Unassembled WGS sequence"/>
</dbReference>
<evidence type="ECO:0000313" key="2">
    <source>
        <dbReference type="Proteomes" id="UP000790347"/>
    </source>
</evidence>
<accession>A0A922KTW4</accession>
<organism evidence="1 2">
    <name type="scientific">Dermatophagoides farinae</name>
    <name type="common">American house dust mite</name>
    <dbReference type="NCBI Taxonomy" id="6954"/>
    <lineage>
        <taxon>Eukaryota</taxon>
        <taxon>Metazoa</taxon>
        <taxon>Ecdysozoa</taxon>
        <taxon>Arthropoda</taxon>
        <taxon>Chelicerata</taxon>
        <taxon>Arachnida</taxon>
        <taxon>Acari</taxon>
        <taxon>Acariformes</taxon>
        <taxon>Sarcoptiformes</taxon>
        <taxon>Astigmata</taxon>
        <taxon>Psoroptidia</taxon>
        <taxon>Analgoidea</taxon>
        <taxon>Pyroglyphidae</taxon>
        <taxon>Dermatophagoidinae</taxon>
        <taxon>Dermatophagoides</taxon>
    </lineage>
</organism>
<reference evidence="1" key="1">
    <citation type="submission" date="2013-05" db="EMBL/GenBank/DDBJ databases">
        <authorList>
            <person name="Yim A.K.Y."/>
            <person name="Chan T.F."/>
            <person name="Ji K.M."/>
            <person name="Liu X.Y."/>
            <person name="Zhou J.W."/>
            <person name="Li R.Q."/>
            <person name="Yang K.Y."/>
            <person name="Li J."/>
            <person name="Li M."/>
            <person name="Law P.T.W."/>
            <person name="Wu Y.L."/>
            <person name="Cai Z.L."/>
            <person name="Qin H."/>
            <person name="Bao Y."/>
            <person name="Leung R.K.K."/>
            <person name="Ng P.K.S."/>
            <person name="Zou J."/>
            <person name="Zhong X.J."/>
            <person name="Ran P.X."/>
            <person name="Zhong N.S."/>
            <person name="Liu Z.G."/>
            <person name="Tsui S.K.W."/>
        </authorList>
    </citation>
    <scope>NUCLEOTIDE SEQUENCE</scope>
    <source>
        <strain evidence="1">Derf</strain>
        <tissue evidence="1">Whole organism</tissue>
    </source>
</reference>
<protein>
    <submittedName>
        <fullName evidence="1">Uncharacterized protein</fullName>
    </submittedName>
</protein>
<dbReference type="AlphaFoldDB" id="A0A922KTW4"/>
<reference evidence="1" key="2">
    <citation type="journal article" date="2022" name="Res Sq">
        <title>Comparative Genomics Reveals Insights into the Divergent Evolution of Astigmatic Mites and Household Pest Adaptations.</title>
        <authorList>
            <person name="Xiong Q."/>
            <person name="Wan A.T.-Y."/>
            <person name="Liu X.-Y."/>
            <person name="Fung C.S.-H."/>
            <person name="Xiao X."/>
            <person name="Malainual N."/>
            <person name="Hou J."/>
            <person name="Wang L."/>
            <person name="Wang M."/>
            <person name="Yang K."/>
            <person name="Cui Y."/>
            <person name="Leung E."/>
            <person name="Nong W."/>
            <person name="Shin S.-K."/>
            <person name="Au S."/>
            <person name="Jeong K.Y."/>
            <person name="Chew F.T."/>
            <person name="Hui J."/>
            <person name="Leung T.F."/>
            <person name="Tungtrongchitr A."/>
            <person name="Zhong N."/>
            <person name="Liu Z."/>
            <person name="Tsui S."/>
        </authorList>
    </citation>
    <scope>NUCLEOTIDE SEQUENCE</scope>
    <source>
        <strain evidence="1">Derf</strain>
        <tissue evidence="1">Whole organism</tissue>
    </source>
</reference>
<dbReference type="EMBL" id="ASGP02000008">
    <property type="protein sequence ID" value="KAH9494143.1"/>
    <property type="molecule type" value="Genomic_DNA"/>
</dbReference>
<evidence type="ECO:0000313" key="1">
    <source>
        <dbReference type="EMBL" id="KAH9494143.1"/>
    </source>
</evidence>
<gene>
    <name evidence="1" type="ORF">DERF_014854</name>
</gene>
<keyword evidence="2" id="KW-1185">Reference proteome</keyword>
<comment type="caution">
    <text evidence="1">The sequence shown here is derived from an EMBL/GenBank/DDBJ whole genome shotgun (WGS) entry which is preliminary data.</text>
</comment>